<evidence type="ECO:0008006" key="3">
    <source>
        <dbReference type="Google" id="ProtNLM"/>
    </source>
</evidence>
<dbReference type="PROSITE" id="PS51257">
    <property type="entry name" value="PROKAR_LIPOPROTEIN"/>
    <property type="match status" value="1"/>
</dbReference>
<accession>A0ABT4UGJ0</accession>
<keyword evidence="2" id="KW-1185">Reference proteome</keyword>
<dbReference type="EMBL" id="JAQGEF010000003">
    <property type="protein sequence ID" value="MDA3613974.1"/>
    <property type="molecule type" value="Genomic_DNA"/>
</dbReference>
<dbReference type="RefSeq" id="WP_407030304.1">
    <property type="nucleotide sequence ID" value="NZ_JAQGEF010000003.1"/>
</dbReference>
<name>A0ABT4UGJ0_9BACT</name>
<reference evidence="1 2" key="1">
    <citation type="submission" date="2022-12" db="EMBL/GenBank/DDBJ databases">
        <title>Chitinophagaceae gen. sp. nov., a new member of the family Chitinophagaceae, isolated from soil in a chemical factory.</title>
        <authorList>
            <person name="Ke Z."/>
        </authorList>
    </citation>
    <scope>NUCLEOTIDE SEQUENCE [LARGE SCALE GENOMIC DNA]</scope>
    <source>
        <strain evidence="1 2">LY-5</strain>
    </source>
</reference>
<organism evidence="1 2">
    <name type="scientific">Polluticaenibacter yanchengensis</name>
    <dbReference type="NCBI Taxonomy" id="3014562"/>
    <lineage>
        <taxon>Bacteria</taxon>
        <taxon>Pseudomonadati</taxon>
        <taxon>Bacteroidota</taxon>
        <taxon>Chitinophagia</taxon>
        <taxon>Chitinophagales</taxon>
        <taxon>Chitinophagaceae</taxon>
        <taxon>Polluticaenibacter</taxon>
    </lineage>
</organism>
<evidence type="ECO:0000313" key="1">
    <source>
        <dbReference type="EMBL" id="MDA3613974.1"/>
    </source>
</evidence>
<dbReference type="Proteomes" id="UP001210231">
    <property type="component" value="Unassembled WGS sequence"/>
</dbReference>
<sequence>MTLSRLKNYIGLGIFSTIVLVACTKKDVEEENHDNELITTLQLQFTPVGGGATKTFAWKDLDGDGGNAPVIDAIDLPANTTYNFTVKVLDESKNPVEDITAEILEDAANHRFYYVPGEGADIKITNLNKDANNVTLGSTGQWQTSTAVNKNVRVVLRHYSRGGKQEADLINDSKSSTDIDVTFPYIIK</sequence>
<evidence type="ECO:0000313" key="2">
    <source>
        <dbReference type="Proteomes" id="UP001210231"/>
    </source>
</evidence>
<gene>
    <name evidence="1" type="ORF">O3P16_04090</name>
</gene>
<proteinExistence type="predicted"/>
<comment type="caution">
    <text evidence="1">The sequence shown here is derived from an EMBL/GenBank/DDBJ whole genome shotgun (WGS) entry which is preliminary data.</text>
</comment>
<protein>
    <recommendedName>
        <fullName evidence="3">Type 1 periplasmic binding fold superfamily protein</fullName>
    </recommendedName>
</protein>